<evidence type="ECO:0008006" key="3">
    <source>
        <dbReference type="Google" id="ProtNLM"/>
    </source>
</evidence>
<keyword evidence="2" id="KW-1185">Reference proteome</keyword>
<gene>
    <name evidence="1" type="ORF">AU05_17285</name>
</gene>
<evidence type="ECO:0000313" key="2">
    <source>
        <dbReference type="Proteomes" id="UP000023842"/>
    </source>
</evidence>
<dbReference type="Proteomes" id="UP000023842">
    <property type="component" value="Unassembled WGS sequence"/>
</dbReference>
<accession>A0ABN0SAU0</accession>
<proteinExistence type="predicted"/>
<comment type="caution">
    <text evidence="1">The sequence shown here is derived from an EMBL/GenBank/DDBJ whole genome shotgun (WGS) entry which is preliminary data.</text>
</comment>
<sequence>MKNTLIGTETVRMERFHLVQKLYSFLDIPGAAWSSTRLQPVKQAHEVRAPIFSLQLAGEFLRRQGGAHG</sequence>
<name>A0ABN0SAU0_9GAMM</name>
<dbReference type="EMBL" id="JFJN01000051">
    <property type="protein sequence ID" value="EZH79580.1"/>
    <property type="molecule type" value="Genomic_DNA"/>
</dbReference>
<protein>
    <recommendedName>
        <fullName evidence="3">Transposase</fullName>
    </recommendedName>
</protein>
<reference evidence="2" key="1">
    <citation type="journal article" date="2014" name="Genome Announc.">
        <title>Draft Genome Sequence of the algae degrading bacterium Pseudomonas mendocina AD6.</title>
        <authorList>
            <person name="Barney B.M."/>
            <person name="Lenneman E.M."/>
        </authorList>
    </citation>
    <scope>NUCLEOTIDE SEQUENCE [LARGE SCALE GENOMIC DNA]</scope>
    <source>
        <strain evidence="2">AD6</strain>
    </source>
</reference>
<evidence type="ECO:0000313" key="1">
    <source>
        <dbReference type="EMBL" id="EZH79580.1"/>
    </source>
</evidence>
<organism evidence="1 2">
    <name type="scientific">Ectopseudomonas composti</name>
    <dbReference type="NCBI Taxonomy" id="658457"/>
    <lineage>
        <taxon>Bacteria</taxon>
        <taxon>Pseudomonadati</taxon>
        <taxon>Pseudomonadota</taxon>
        <taxon>Gammaproteobacteria</taxon>
        <taxon>Pseudomonadales</taxon>
        <taxon>Pseudomonadaceae</taxon>
        <taxon>Ectopseudomonas</taxon>
    </lineage>
</organism>